<gene>
    <name evidence="2" type="ORF">GLIP_1630</name>
</gene>
<evidence type="ECO:0000313" key="3">
    <source>
        <dbReference type="Proteomes" id="UP000006334"/>
    </source>
</evidence>
<dbReference type="EMBL" id="BAEN01000035">
    <property type="protein sequence ID" value="GAC14263.1"/>
    <property type="molecule type" value="Genomic_DNA"/>
</dbReference>
<accession>K6YC85</accession>
<evidence type="ECO:0000256" key="1">
    <source>
        <dbReference type="SAM" id="MobiDB-lite"/>
    </source>
</evidence>
<dbReference type="Proteomes" id="UP000006334">
    <property type="component" value="Unassembled WGS sequence"/>
</dbReference>
<protein>
    <recommendedName>
        <fullName evidence="4">DNA repair ATPase</fullName>
    </recommendedName>
</protein>
<feature type="region of interest" description="Disordered" evidence="1">
    <location>
        <begin position="226"/>
        <end position="255"/>
    </location>
</feature>
<sequence>MIFPIIIILIVSLVVVAIVVNALQQHKEKVEAEKRTEIAKQKSVIDETENVLMTVDTIPVSQRLVAVLQNRILNALKIIYELNPSLPEIKQRLKESQERLKMIDMETPAPSHDNFVLPDSDKMVIQYIQAVKKFRSLLRSEHAKGKIDTQLYTLEDRQLSSLQIKVNVETLAKRGNAALQSNMLGSARQYFEKAIAALEAQNQPDQYNIERKASLEERLKVIQDNLRNANAKDREKKQEEERDELDELFAPKKKW</sequence>
<dbReference type="AlphaFoldDB" id="K6YC85"/>
<dbReference type="eggNOG" id="ENOG502Z831">
    <property type="taxonomic scope" value="Bacteria"/>
</dbReference>
<dbReference type="STRING" id="1127673.GLIP_1630"/>
<dbReference type="RefSeq" id="WP_008844079.1">
    <property type="nucleotide sequence ID" value="NZ_BAEN01000035.1"/>
</dbReference>
<organism evidence="2 3">
    <name type="scientific">Aliiglaciecola lipolytica E3</name>
    <dbReference type="NCBI Taxonomy" id="1127673"/>
    <lineage>
        <taxon>Bacteria</taxon>
        <taxon>Pseudomonadati</taxon>
        <taxon>Pseudomonadota</taxon>
        <taxon>Gammaproteobacteria</taxon>
        <taxon>Alteromonadales</taxon>
        <taxon>Alteromonadaceae</taxon>
        <taxon>Aliiglaciecola</taxon>
    </lineage>
</organism>
<reference evidence="2 3" key="1">
    <citation type="journal article" date="2017" name="Antonie Van Leeuwenhoek">
        <title>Rhizobium rhizosphaerae sp. nov., a novel species isolated from rice rhizosphere.</title>
        <authorList>
            <person name="Zhao J.J."/>
            <person name="Zhang J."/>
            <person name="Zhang R.J."/>
            <person name="Zhang C.W."/>
            <person name="Yin H.Q."/>
            <person name="Zhang X.X."/>
        </authorList>
    </citation>
    <scope>NUCLEOTIDE SEQUENCE [LARGE SCALE GENOMIC DNA]</scope>
    <source>
        <strain evidence="2 3">E3</strain>
    </source>
</reference>
<keyword evidence="3" id="KW-1185">Reference proteome</keyword>
<evidence type="ECO:0000313" key="2">
    <source>
        <dbReference type="EMBL" id="GAC14263.1"/>
    </source>
</evidence>
<evidence type="ECO:0008006" key="4">
    <source>
        <dbReference type="Google" id="ProtNLM"/>
    </source>
</evidence>
<name>K6YC85_9ALTE</name>
<feature type="compositionally biased region" description="Basic and acidic residues" evidence="1">
    <location>
        <begin position="230"/>
        <end position="240"/>
    </location>
</feature>
<proteinExistence type="predicted"/>
<dbReference type="OrthoDB" id="5899712at2"/>
<comment type="caution">
    <text evidence="2">The sequence shown here is derived from an EMBL/GenBank/DDBJ whole genome shotgun (WGS) entry which is preliminary data.</text>
</comment>